<accession>A0A3M7D9C0</accession>
<keyword evidence="3" id="KW-0539">Nucleus</keyword>
<gene>
    <name evidence="6" type="ORF">D0865_01490</name>
</gene>
<dbReference type="Pfam" id="PF02854">
    <property type="entry name" value="MIF4G"/>
    <property type="match status" value="1"/>
</dbReference>
<organism evidence="6 7">
    <name type="scientific">Hortaea werneckii</name>
    <name type="common">Black yeast</name>
    <name type="synonym">Cladosporium werneckii</name>
    <dbReference type="NCBI Taxonomy" id="91943"/>
    <lineage>
        <taxon>Eukaryota</taxon>
        <taxon>Fungi</taxon>
        <taxon>Dikarya</taxon>
        <taxon>Ascomycota</taxon>
        <taxon>Pezizomycotina</taxon>
        <taxon>Dothideomycetes</taxon>
        <taxon>Dothideomycetidae</taxon>
        <taxon>Mycosphaerellales</taxon>
        <taxon>Teratosphaeriaceae</taxon>
        <taxon>Hortaea</taxon>
    </lineage>
</organism>
<feature type="compositionally biased region" description="Acidic residues" evidence="4">
    <location>
        <begin position="266"/>
        <end position="286"/>
    </location>
</feature>
<dbReference type="InterPro" id="IPR003891">
    <property type="entry name" value="Initiation_fac_eIF4g_MI"/>
</dbReference>
<dbReference type="GO" id="GO:0042274">
    <property type="term" value="P:ribosomal small subunit biogenesis"/>
    <property type="evidence" value="ECO:0007669"/>
    <property type="project" value="TreeGrafter"/>
</dbReference>
<feature type="compositionally biased region" description="Basic and acidic residues" evidence="4">
    <location>
        <begin position="215"/>
        <end position="240"/>
    </location>
</feature>
<protein>
    <recommendedName>
        <fullName evidence="5">MI domain-containing protein</fullName>
    </recommendedName>
</protein>
<dbReference type="SMART" id="SM00544">
    <property type="entry name" value="MA3"/>
    <property type="match status" value="1"/>
</dbReference>
<dbReference type="GO" id="GO:0005730">
    <property type="term" value="C:nucleolus"/>
    <property type="evidence" value="ECO:0007669"/>
    <property type="project" value="UniProtKB-SubCell"/>
</dbReference>
<dbReference type="AlphaFoldDB" id="A0A3M7D9C0"/>
<dbReference type="EMBL" id="QWIN01000062">
    <property type="protein sequence ID" value="RMY60526.1"/>
    <property type="molecule type" value="Genomic_DNA"/>
</dbReference>
<dbReference type="InterPro" id="IPR003890">
    <property type="entry name" value="MIF4G-like_typ-3"/>
</dbReference>
<evidence type="ECO:0000313" key="7">
    <source>
        <dbReference type="Proteomes" id="UP000270230"/>
    </source>
</evidence>
<dbReference type="PANTHER" id="PTHR18034:SF4">
    <property type="entry name" value="NUCLEOLAR MIF4G DOMAIN-CONTAINING PROTEIN 1"/>
    <property type="match status" value="1"/>
</dbReference>
<feature type="compositionally biased region" description="Basic and acidic residues" evidence="4">
    <location>
        <begin position="36"/>
        <end position="45"/>
    </location>
</feature>
<sequence length="906" mass="99256">MSRNNGYGGPKLPKFLLDQVGGGQRVNKQTSRKDRRKAERDEKKAARSRPAQRLDRASQRAQVDESDGGDDGFGDEDQSTPPPQRPAKDAKPAKSILKAPKFKKPEPEPEPEPELESENGEEPEEQDDGEDLLEDDDDDDDDEEDEGAKSDDSFTISRQAAKAGLGDEEDEIAALERKLGMKGKKRSYDFGDDELDWLVTGSDSEDGGRGTKRKRPEDSKWLRDKRMKANERKEADRREPENDENDDDDDSGEDDEQDEDVKNPFSEDEMSGDDFDGFNSDADADADAGAGAGASPPQSPKRERENPYVAPVAKEAAPSVGKYVPPSLRKPASSDDEALRQLRRQIQGQLNRLSEANMLSILAAIEGIYTNNARQHVTSTLVDLLVGLVSDSAVLNDTFIILHAGFSAALYKVVGTDFGAQLLEKIVESFDAYRIDNDSEGKQPLNLMAFLSSLYAFQVVGCGIIFDYIRLLLDTMSESNTELLLRIIRSSGTQLRADDPTALKDIVLLLQRNIAAVGGEANVSVRTKFMIETINNLKNNRMKPGAAATSAVTAEHTTRMRKTLGSLNTRSTLRANEPLRITRADIKDSEKKGKWWLVGASYHDPAKLASSTNNPNGTQSAAKATTANAMEDDGYESETPGNNVNLTRLARQQGMNTDIRRAIFIALLSAADYKDAHMRLLKLKLKSKQFLSEVPRVLVHCAGAEAVYNPYYTLIAKEACLQGPRKGMTKHFLFAAWDVLRRLGGDGEEGDEDESEKVGTKKIVNLGKMYGTLIAEGVLGLGGVLKTVKGEFAYLAPKTSLFVEVLLTTILLQLRKKTRKDEEGFASKVRDVFLQTGQVSAGLVQGLQFFVRSSLSRAALANGKKEERTLKEGCEAAAQALQEAAQGAVVLGEDDDDDEEGGYSSG</sequence>
<comment type="caution">
    <text evidence="6">The sequence shown here is derived from an EMBL/GenBank/DDBJ whole genome shotgun (WGS) entry which is preliminary data.</text>
</comment>
<dbReference type="InterPro" id="IPR016024">
    <property type="entry name" value="ARM-type_fold"/>
</dbReference>
<dbReference type="OrthoDB" id="361797at2759"/>
<dbReference type="PROSITE" id="PS51366">
    <property type="entry name" value="MI"/>
    <property type="match status" value="1"/>
</dbReference>
<evidence type="ECO:0000256" key="2">
    <source>
        <dbReference type="ARBA" id="ARBA00006856"/>
    </source>
</evidence>
<feature type="region of interest" description="Disordered" evidence="4">
    <location>
        <begin position="1"/>
        <end position="309"/>
    </location>
</feature>
<dbReference type="SMART" id="SM00543">
    <property type="entry name" value="MIF4G"/>
    <property type="match status" value="1"/>
</dbReference>
<dbReference type="Gene3D" id="1.25.40.180">
    <property type="match status" value="1"/>
</dbReference>
<dbReference type="SUPFAM" id="SSF48371">
    <property type="entry name" value="ARM repeat"/>
    <property type="match status" value="1"/>
</dbReference>
<name>A0A3M7D9C0_HORWE</name>
<evidence type="ECO:0000256" key="3">
    <source>
        <dbReference type="ARBA" id="ARBA00023242"/>
    </source>
</evidence>
<dbReference type="FunFam" id="1.25.40.180:FF:000050">
    <property type="entry name" value="Nuclear protein (Sgd1), putative"/>
    <property type="match status" value="1"/>
</dbReference>
<dbReference type="GO" id="GO:0003723">
    <property type="term" value="F:RNA binding"/>
    <property type="evidence" value="ECO:0007669"/>
    <property type="project" value="InterPro"/>
</dbReference>
<feature type="compositionally biased region" description="Acidic residues" evidence="4">
    <location>
        <begin position="108"/>
        <end position="146"/>
    </location>
</feature>
<dbReference type="VEuPathDB" id="FungiDB:BTJ68_00330"/>
<evidence type="ECO:0000256" key="4">
    <source>
        <dbReference type="SAM" id="MobiDB-lite"/>
    </source>
</evidence>
<dbReference type="Pfam" id="PF02847">
    <property type="entry name" value="MA3"/>
    <property type="match status" value="1"/>
</dbReference>
<dbReference type="InterPro" id="IPR050781">
    <property type="entry name" value="CWC22_splicing_factor"/>
</dbReference>
<dbReference type="PANTHER" id="PTHR18034">
    <property type="entry name" value="CELL CYCLE CONTROL PROTEIN CWF22-RELATED"/>
    <property type="match status" value="1"/>
</dbReference>
<reference evidence="6 7" key="1">
    <citation type="journal article" date="2018" name="BMC Genomics">
        <title>Genomic evidence for intraspecific hybridization in a clonal and extremely halotolerant yeast.</title>
        <authorList>
            <person name="Gostincar C."/>
            <person name="Stajich J.E."/>
            <person name="Zupancic J."/>
            <person name="Zalar P."/>
            <person name="Gunde-Cimerman N."/>
        </authorList>
    </citation>
    <scope>NUCLEOTIDE SEQUENCE [LARGE SCALE GENOMIC DNA]</scope>
    <source>
        <strain evidence="6 7">EXF-151</strain>
    </source>
</reference>
<feature type="compositionally biased region" description="Acidic residues" evidence="4">
    <location>
        <begin position="64"/>
        <end position="78"/>
    </location>
</feature>
<feature type="domain" description="MI" evidence="5">
    <location>
        <begin position="658"/>
        <end position="789"/>
    </location>
</feature>
<comment type="subcellular location">
    <subcellularLocation>
        <location evidence="1">Nucleus</location>
        <location evidence="1">Nucleolus</location>
    </subcellularLocation>
</comment>
<evidence type="ECO:0000256" key="1">
    <source>
        <dbReference type="ARBA" id="ARBA00004604"/>
    </source>
</evidence>
<evidence type="ECO:0000313" key="6">
    <source>
        <dbReference type="EMBL" id="RMY60526.1"/>
    </source>
</evidence>
<comment type="similarity">
    <text evidence="2">Belongs to the CWC22 family.</text>
</comment>
<feature type="compositionally biased region" description="Acidic residues" evidence="4">
    <location>
        <begin position="241"/>
        <end position="259"/>
    </location>
</feature>
<evidence type="ECO:0000259" key="5">
    <source>
        <dbReference type="PROSITE" id="PS51366"/>
    </source>
</evidence>
<proteinExistence type="inferred from homology"/>
<dbReference type="Proteomes" id="UP000270230">
    <property type="component" value="Unassembled WGS sequence"/>
</dbReference>